<feature type="compositionally biased region" description="Low complexity" evidence="1">
    <location>
        <begin position="19"/>
        <end position="34"/>
    </location>
</feature>
<feature type="region of interest" description="Disordered" evidence="1">
    <location>
        <begin position="1"/>
        <end position="85"/>
    </location>
</feature>
<protein>
    <submittedName>
        <fullName evidence="2">Uncharacterized protein</fullName>
    </submittedName>
</protein>
<evidence type="ECO:0000313" key="3">
    <source>
        <dbReference type="Proteomes" id="UP000521922"/>
    </source>
</evidence>
<keyword evidence="3" id="KW-1185">Reference proteome</keyword>
<proteinExistence type="predicted"/>
<dbReference type="EMBL" id="JACCBB010000001">
    <property type="protein sequence ID" value="NYD21004.1"/>
    <property type="molecule type" value="Genomic_DNA"/>
</dbReference>
<dbReference type="Proteomes" id="UP000521922">
    <property type="component" value="Unassembled WGS sequence"/>
</dbReference>
<organism evidence="2 3">
    <name type="scientific">Kineococcus aurantiacus</name>
    <dbReference type="NCBI Taxonomy" id="37633"/>
    <lineage>
        <taxon>Bacteria</taxon>
        <taxon>Bacillati</taxon>
        <taxon>Actinomycetota</taxon>
        <taxon>Actinomycetes</taxon>
        <taxon>Kineosporiales</taxon>
        <taxon>Kineosporiaceae</taxon>
        <taxon>Kineococcus</taxon>
    </lineage>
</organism>
<evidence type="ECO:0000313" key="2">
    <source>
        <dbReference type="EMBL" id="NYD21004.1"/>
    </source>
</evidence>
<dbReference type="AlphaFoldDB" id="A0A7Y9ASN0"/>
<accession>A0A7Y9ASN0</accession>
<gene>
    <name evidence="2" type="ORF">BJ968_000544</name>
</gene>
<reference evidence="2 3" key="1">
    <citation type="submission" date="2020-07" db="EMBL/GenBank/DDBJ databases">
        <title>Sequencing the genomes of 1000 actinobacteria strains.</title>
        <authorList>
            <person name="Klenk H.-P."/>
        </authorList>
    </citation>
    <scope>NUCLEOTIDE SEQUENCE [LARGE SCALE GENOMIC DNA]</scope>
    <source>
        <strain evidence="2 3">DSM 7487</strain>
    </source>
</reference>
<dbReference type="RefSeq" id="WP_179748999.1">
    <property type="nucleotide sequence ID" value="NZ_JACCBB010000001.1"/>
</dbReference>
<comment type="caution">
    <text evidence="2">The sequence shown here is derived from an EMBL/GenBank/DDBJ whole genome shotgun (WGS) entry which is preliminary data.</text>
</comment>
<name>A0A7Y9ASN0_9ACTN</name>
<sequence length="85" mass="8547">MRDLAAEGVSEGPTGRGPGVARRGGPTGRAGTCADDATTEPFPGLLQEDVPDRRRSRGPGGTTAATGGRRADRVGGEVRANSDAS</sequence>
<evidence type="ECO:0000256" key="1">
    <source>
        <dbReference type="SAM" id="MobiDB-lite"/>
    </source>
</evidence>